<dbReference type="KEGG" id="csg:Cylst_5329"/>
<keyword evidence="3" id="KW-1185">Reference proteome</keyword>
<dbReference type="Proteomes" id="UP000010475">
    <property type="component" value="Chromosome"/>
</dbReference>
<dbReference type="STRING" id="56107.Cylst_5329"/>
<organism evidence="2 3">
    <name type="scientific">Cylindrospermum stagnale PCC 7417</name>
    <dbReference type="NCBI Taxonomy" id="56107"/>
    <lineage>
        <taxon>Bacteria</taxon>
        <taxon>Bacillati</taxon>
        <taxon>Cyanobacteriota</taxon>
        <taxon>Cyanophyceae</taxon>
        <taxon>Nostocales</taxon>
        <taxon>Nostocaceae</taxon>
        <taxon>Cylindrospermum</taxon>
    </lineage>
</organism>
<dbReference type="eggNOG" id="COG1413">
    <property type="taxonomic scope" value="Bacteria"/>
</dbReference>
<evidence type="ECO:0000313" key="3">
    <source>
        <dbReference type="Proteomes" id="UP000010475"/>
    </source>
</evidence>
<protein>
    <recommendedName>
        <fullName evidence="4">Transglycosylase family protein</fullName>
    </recommendedName>
</protein>
<proteinExistence type="predicted"/>
<evidence type="ECO:0000256" key="1">
    <source>
        <dbReference type="SAM" id="MobiDB-lite"/>
    </source>
</evidence>
<dbReference type="EMBL" id="CP003642">
    <property type="protein sequence ID" value="AFZ27354.1"/>
    <property type="molecule type" value="Genomic_DNA"/>
</dbReference>
<feature type="region of interest" description="Disordered" evidence="1">
    <location>
        <begin position="168"/>
        <end position="196"/>
    </location>
</feature>
<dbReference type="PATRIC" id="fig|56107.3.peg.5854"/>
<accession>K9X5I3</accession>
<gene>
    <name evidence="2" type="ORF">Cylst_5329</name>
</gene>
<evidence type="ECO:0000313" key="2">
    <source>
        <dbReference type="EMBL" id="AFZ27354.1"/>
    </source>
</evidence>
<sequence length="196" mass="21647">MVSKNNSQVMIKNPLGLLLSGVIVSFGLSPLLAQAQQTVSDAQVAAMVEALRKAAPQTKKANDGYYSEWQVKPETLRGWSKTCLKKELTPTQFENNPAIARQVVSCITRRELTNQFRATNNNEIASVRGAACWWMTGSYKGCDKGFTGDYVQKVVRFYQQQRAKPVTSILRSPQSSSASLRDVSRSLRAGRSPSLT</sequence>
<evidence type="ECO:0008006" key="4">
    <source>
        <dbReference type="Google" id="ProtNLM"/>
    </source>
</evidence>
<reference evidence="2 3" key="1">
    <citation type="submission" date="2012-06" db="EMBL/GenBank/DDBJ databases">
        <title>Finished chromosome of genome of Cylindrospermum stagnale PCC 7417.</title>
        <authorList>
            <consortium name="US DOE Joint Genome Institute"/>
            <person name="Gugger M."/>
            <person name="Coursin T."/>
            <person name="Rippka R."/>
            <person name="Tandeau De Marsac N."/>
            <person name="Huntemann M."/>
            <person name="Wei C.-L."/>
            <person name="Han J."/>
            <person name="Detter J.C."/>
            <person name="Han C."/>
            <person name="Tapia R."/>
            <person name="Chen A."/>
            <person name="Kyrpides N."/>
            <person name="Mavromatis K."/>
            <person name="Markowitz V."/>
            <person name="Szeto E."/>
            <person name="Ivanova N."/>
            <person name="Pagani I."/>
            <person name="Pati A."/>
            <person name="Goodwin L."/>
            <person name="Nordberg H.P."/>
            <person name="Cantor M.N."/>
            <person name="Hua S.X."/>
            <person name="Woyke T."/>
            <person name="Kerfeld C.A."/>
        </authorList>
    </citation>
    <scope>NUCLEOTIDE SEQUENCE [LARGE SCALE GENOMIC DNA]</scope>
    <source>
        <strain evidence="2 3">PCC 7417</strain>
    </source>
</reference>
<feature type="compositionally biased region" description="Low complexity" evidence="1">
    <location>
        <begin position="175"/>
        <end position="189"/>
    </location>
</feature>
<dbReference type="HOGENOM" id="CLU_1625365_0_0_3"/>
<dbReference type="AlphaFoldDB" id="K9X5I3"/>
<name>K9X5I3_9NOST</name>